<sequence length="31" mass="3631">MLSTPRNSQEINIGPEFEFRVLPNTPRMLEN</sequence>
<protein>
    <submittedName>
        <fullName evidence="1">Uncharacterized protein</fullName>
    </submittedName>
</protein>
<reference evidence="1" key="1">
    <citation type="submission" date="2018-02" db="EMBL/GenBank/DDBJ databases">
        <title>Rhizophora mucronata_Transcriptome.</title>
        <authorList>
            <person name="Meera S.P."/>
            <person name="Sreeshan A."/>
            <person name="Augustine A."/>
        </authorList>
    </citation>
    <scope>NUCLEOTIDE SEQUENCE</scope>
    <source>
        <tissue evidence="1">Leaf</tissue>
    </source>
</reference>
<name>A0A2P2NZ34_RHIMU</name>
<evidence type="ECO:0000313" key="1">
    <source>
        <dbReference type="EMBL" id="MBX47786.1"/>
    </source>
</evidence>
<organism evidence="1">
    <name type="scientific">Rhizophora mucronata</name>
    <name type="common">Asiatic mangrove</name>
    <dbReference type="NCBI Taxonomy" id="61149"/>
    <lineage>
        <taxon>Eukaryota</taxon>
        <taxon>Viridiplantae</taxon>
        <taxon>Streptophyta</taxon>
        <taxon>Embryophyta</taxon>
        <taxon>Tracheophyta</taxon>
        <taxon>Spermatophyta</taxon>
        <taxon>Magnoliopsida</taxon>
        <taxon>eudicotyledons</taxon>
        <taxon>Gunneridae</taxon>
        <taxon>Pentapetalae</taxon>
        <taxon>rosids</taxon>
        <taxon>fabids</taxon>
        <taxon>Malpighiales</taxon>
        <taxon>Rhizophoraceae</taxon>
        <taxon>Rhizophora</taxon>
    </lineage>
</organism>
<dbReference type="EMBL" id="GGEC01067302">
    <property type="protein sequence ID" value="MBX47786.1"/>
    <property type="molecule type" value="Transcribed_RNA"/>
</dbReference>
<proteinExistence type="predicted"/>
<dbReference type="AlphaFoldDB" id="A0A2P2NZ34"/>
<accession>A0A2P2NZ34</accession>